<keyword evidence="3" id="KW-1185">Reference proteome</keyword>
<dbReference type="Proteomes" id="UP000240987">
    <property type="component" value="Unassembled WGS sequence"/>
</dbReference>
<evidence type="ECO:0000313" key="3">
    <source>
        <dbReference type="Proteomes" id="UP000240987"/>
    </source>
</evidence>
<accession>A0A2T3JMM7</accession>
<dbReference type="OrthoDB" id="9890604at2"/>
<evidence type="ECO:0000313" key="2">
    <source>
        <dbReference type="EMBL" id="PSU50248.1"/>
    </source>
</evidence>
<keyword evidence="1" id="KW-1133">Transmembrane helix</keyword>
<name>A0A2T3JMM7_9GAMM</name>
<organism evidence="2 3">
    <name type="scientific">Photobacterium frigidiphilum</name>
    <dbReference type="NCBI Taxonomy" id="264736"/>
    <lineage>
        <taxon>Bacteria</taxon>
        <taxon>Pseudomonadati</taxon>
        <taxon>Pseudomonadota</taxon>
        <taxon>Gammaproteobacteria</taxon>
        <taxon>Vibrionales</taxon>
        <taxon>Vibrionaceae</taxon>
        <taxon>Photobacterium</taxon>
    </lineage>
</organism>
<sequence>MNISNFILTVVASLSIGIIIGYLLRDIFSGLKKFYRHRIQKPIYFEENMKKAQPSNQKNEYK</sequence>
<comment type="caution">
    <text evidence="2">The sequence shown here is derived from an EMBL/GenBank/DDBJ whole genome shotgun (WGS) entry which is preliminary data.</text>
</comment>
<reference evidence="2 3" key="1">
    <citation type="submission" date="2018-01" db="EMBL/GenBank/DDBJ databases">
        <title>Whole genome sequencing of Histamine producing bacteria.</title>
        <authorList>
            <person name="Butler K."/>
        </authorList>
    </citation>
    <scope>NUCLEOTIDE SEQUENCE [LARGE SCALE GENOMIC DNA]</scope>
    <source>
        <strain evidence="2 3">JCM 12947</strain>
    </source>
</reference>
<protein>
    <submittedName>
        <fullName evidence="2">Uncharacterized protein</fullName>
    </submittedName>
</protein>
<evidence type="ECO:0000256" key="1">
    <source>
        <dbReference type="SAM" id="Phobius"/>
    </source>
</evidence>
<dbReference type="EMBL" id="PYMJ01000004">
    <property type="protein sequence ID" value="PSU50248.1"/>
    <property type="molecule type" value="Genomic_DNA"/>
</dbReference>
<feature type="transmembrane region" description="Helical" evidence="1">
    <location>
        <begin position="6"/>
        <end position="24"/>
    </location>
</feature>
<keyword evidence="1" id="KW-0812">Transmembrane</keyword>
<dbReference type="AlphaFoldDB" id="A0A2T3JMM7"/>
<gene>
    <name evidence="2" type="ORF">C9J12_05825</name>
</gene>
<proteinExistence type="predicted"/>
<dbReference type="RefSeq" id="WP_107241860.1">
    <property type="nucleotide sequence ID" value="NZ_PYMJ01000004.1"/>
</dbReference>
<keyword evidence="1" id="KW-0472">Membrane</keyword>